<sequence>MKGDLRNMKTRWDHDEMICRLKQRKKIAAVKCPKSIEKALASKEEIAAVFLLMGSIMNVKRYVDLFQEEGIPVLIHAEKIGGLLLNNEGLDFIANYVKPFGIVTTKPALIKKAKERNLFVVQRVFMIDSEVYGNVLENKQKPTPDLIEIMPATLYGVIRSYSELLDIPIITGGLLSAPEHVRASLEAGALAISTSNEALWAENFSTVEMLR</sequence>
<dbReference type="InterPro" id="IPR006699">
    <property type="entry name" value="GlpP"/>
</dbReference>
<reference evidence="1 2" key="1">
    <citation type="submission" date="2014-09" db="EMBL/GenBank/DDBJ databases">
        <authorList>
            <person name="Urmite Genomes Urmite Genomes"/>
        </authorList>
    </citation>
    <scope>NUCLEOTIDE SEQUENCE [LARGE SCALE GENOMIC DNA]</scope>
    <source>
        <strain evidence="1 2">ES2</strain>
    </source>
</reference>
<dbReference type="Pfam" id="PF04309">
    <property type="entry name" value="G3P_antiterm"/>
    <property type="match status" value="1"/>
</dbReference>
<dbReference type="PANTHER" id="PTHR35787:SF1">
    <property type="entry name" value="GLYCEROL UPTAKE OPERON ANTITERMINATOR REGULATORY PROTEIN"/>
    <property type="match status" value="1"/>
</dbReference>
<dbReference type="GO" id="GO:0006071">
    <property type="term" value="P:glycerol metabolic process"/>
    <property type="evidence" value="ECO:0007669"/>
    <property type="project" value="InterPro"/>
</dbReference>
<evidence type="ECO:0000313" key="1">
    <source>
        <dbReference type="EMBL" id="CEG21526.1"/>
    </source>
</evidence>
<name>A0A098EKI6_9BACL</name>
<dbReference type="SUPFAM" id="SSF110391">
    <property type="entry name" value="GlpP-like"/>
    <property type="match status" value="1"/>
</dbReference>
<dbReference type="EMBL" id="CCXS01000001">
    <property type="protein sequence ID" value="CEG21526.1"/>
    <property type="molecule type" value="Genomic_DNA"/>
</dbReference>
<proteinExistence type="predicted"/>
<dbReference type="Gene3D" id="3.20.20.70">
    <property type="entry name" value="Aldolase class I"/>
    <property type="match status" value="1"/>
</dbReference>
<dbReference type="InterPro" id="IPR013785">
    <property type="entry name" value="Aldolase_TIM"/>
</dbReference>
<evidence type="ECO:0000313" key="2">
    <source>
        <dbReference type="Proteomes" id="UP000043699"/>
    </source>
</evidence>
<gene>
    <name evidence="1" type="ORF">BN1080_00437</name>
</gene>
<dbReference type="PANTHER" id="PTHR35787">
    <property type="entry name" value="GLYCEROL UPTAKE OPERON ANTITERMINATOR REGULATORY PROTEIN"/>
    <property type="match status" value="1"/>
</dbReference>
<organism evidence="1 2">
    <name type="scientific">Planococcus massiliensis</name>
    <dbReference type="NCBI Taxonomy" id="1499687"/>
    <lineage>
        <taxon>Bacteria</taxon>
        <taxon>Bacillati</taxon>
        <taxon>Bacillota</taxon>
        <taxon>Bacilli</taxon>
        <taxon>Bacillales</taxon>
        <taxon>Caryophanaceae</taxon>
        <taxon>Planococcus</taxon>
    </lineage>
</organism>
<protein>
    <submittedName>
        <fullName evidence="1">Glycerol-3-phosphate responsive antiterminator</fullName>
    </submittedName>
</protein>
<accession>A0A098EKI6</accession>
<dbReference type="STRING" id="1499687.BN1080_00437"/>
<dbReference type="PIRSF" id="PIRSF016897">
    <property type="entry name" value="GlpP"/>
    <property type="match status" value="1"/>
</dbReference>
<dbReference type="GO" id="GO:0006355">
    <property type="term" value="P:regulation of DNA-templated transcription"/>
    <property type="evidence" value="ECO:0007669"/>
    <property type="project" value="InterPro"/>
</dbReference>
<dbReference type="AlphaFoldDB" id="A0A098EKI6"/>
<keyword evidence="2" id="KW-1185">Reference proteome</keyword>
<dbReference type="Proteomes" id="UP000043699">
    <property type="component" value="Unassembled WGS sequence"/>
</dbReference>